<dbReference type="Proteomes" id="UP000539313">
    <property type="component" value="Unassembled WGS sequence"/>
</dbReference>
<reference evidence="2 3" key="1">
    <citation type="submission" date="2020-08" db="EMBL/GenBank/DDBJ databases">
        <title>Sequencing the genomes of 1000 actinobacteria strains.</title>
        <authorList>
            <person name="Klenk H.-P."/>
        </authorList>
    </citation>
    <scope>NUCLEOTIDE SEQUENCE [LARGE SCALE GENOMIC DNA]</scope>
    <source>
        <strain evidence="2 3">DSM 45823</strain>
    </source>
</reference>
<feature type="domain" description="Methyltransferase" evidence="1">
    <location>
        <begin position="38"/>
        <end position="130"/>
    </location>
</feature>
<comment type="caution">
    <text evidence="2">The sequence shown here is derived from an EMBL/GenBank/DDBJ whole genome shotgun (WGS) entry which is preliminary data.</text>
</comment>
<keyword evidence="2" id="KW-0489">Methyltransferase</keyword>
<evidence type="ECO:0000313" key="2">
    <source>
        <dbReference type="EMBL" id="MBA9007534.1"/>
    </source>
</evidence>
<dbReference type="Gene3D" id="3.40.50.150">
    <property type="entry name" value="Vaccinia Virus protein VP39"/>
    <property type="match status" value="1"/>
</dbReference>
<name>A0A7W3N4Q8_9ACTN</name>
<accession>A0A7W3N4Q8</accession>
<evidence type="ECO:0000259" key="1">
    <source>
        <dbReference type="Pfam" id="PF13649"/>
    </source>
</evidence>
<gene>
    <name evidence="2" type="ORF">HNR21_006416</name>
</gene>
<dbReference type="EMBL" id="JACJII010000001">
    <property type="protein sequence ID" value="MBA9007534.1"/>
    <property type="molecule type" value="Genomic_DNA"/>
</dbReference>
<dbReference type="AlphaFoldDB" id="A0A7W3N4Q8"/>
<dbReference type="Pfam" id="PF13649">
    <property type="entry name" value="Methyltransf_25"/>
    <property type="match status" value="1"/>
</dbReference>
<keyword evidence="3" id="KW-1185">Reference proteome</keyword>
<protein>
    <submittedName>
        <fullName evidence="2">SAM-dependent methyltransferase</fullName>
    </submittedName>
</protein>
<dbReference type="InterPro" id="IPR041698">
    <property type="entry name" value="Methyltransf_25"/>
</dbReference>
<proteinExistence type="predicted"/>
<evidence type="ECO:0000313" key="3">
    <source>
        <dbReference type="Proteomes" id="UP000539313"/>
    </source>
</evidence>
<dbReference type="CDD" id="cd02440">
    <property type="entry name" value="AdoMet_MTases"/>
    <property type="match status" value="1"/>
</dbReference>
<dbReference type="GO" id="GO:0032259">
    <property type="term" value="P:methylation"/>
    <property type="evidence" value="ECO:0007669"/>
    <property type="project" value="UniProtKB-KW"/>
</dbReference>
<dbReference type="GO" id="GO:0008168">
    <property type="term" value="F:methyltransferase activity"/>
    <property type="evidence" value="ECO:0007669"/>
    <property type="project" value="UniProtKB-KW"/>
</dbReference>
<keyword evidence="2" id="KW-0808">Transferase</keyword>
<dbReference type="RefSeq" id="WP_182708071.1">
    <property type="nucleotide sequence ID" value="NZ_JACJII010000001.1"/>
</dbReference>
<dbReference type="InterPro" id="IPR029063">
    <property type="entry name" value="SAM-dependent_MTases_sf"/>
</dbReference>
<sequence>MTVTREEKVAREGAVTEAAGLARLVDFIEPELDLEDVVLEVGAGTGRVSRTIARRVRHVTALDPSREALERGKREADQDAVMNVTFSRGDAADLPFAGRSFTLLISRFGLHREEDPAAVLRELVRVSRPGAGLVVADLVLADGNGGDPDRLLRLRDAGHRALLSAERIAELIAEAGADVRRSERFDLIRPVDAWLADAPAEAAEQIRAELRAELDGGPATGLRPVLSADELCVTLPVAHLGATAS</sequence>
<dbReference type="SUPFAM" id="SSF53335">
    <property type="entry name" value="S-adenosyl-L-methionine-dependent methyltransferases"/>
    <property type="match status" value="1"/>
</dbReference>
<dbReference type="PANTHER" id="PTHR43591">
    <property type="entry name" value="METHYLTRANSFERASE"/>
    <property type="match status" value="1"/>
</dbReference>
<organism evidence="2 3">
    <name type="scientific">Thermomonospora cellulosilytica</name>
    <dbReference type="NCBI Taxonomy" id="1411118"/>
    <lineage>
        <taxon>Bacteria</taxon>
        <taxon>Bacillati</taxon>
        <taxon>Actinomycetota</taxon>
        <taxon>Actinomycetes</taxon>
        <taxon>Streptosporangiales</taxon>
        <taxon>Thermomonosporaceae</taxon>
        <taxon>Thermomonospora</taxon>
    </lineage>
</organism>